<feature type="domain" description="Type I restriction modification DNA specificity" evidence="4">
    <location>
        <begin position="4"/>
        <end position="97"/>
    </location>
</feature>
<comment type="similarity">
    <text evidence="1">Belongs to the type-I restriction system S methylase family.</text>
</comment>
<keyword evidence="6" id="KW-1185">Reference proteome</keyword>
<dbReference type="EMBL" id="CP016174">
    <property type="protein sequence ID" value="ANN15140.1"/>
    <property type="molecule type" value="Genomic_DNA"/>
</dbReference>
<dbReference type="GO" id="GO:0003677">
    <property type="term" value="F:DNA binding"/>
    <property type="evidence" value="ECO:0007669"/>
    <property type="project" value="UniProtKB-KW"/>
</dbReference>
<evidence type="ECO:0000256" key="3">
    <source>
        <dbReference type="ARBA" id="ARBA00023125"/>
    </source>
</evidence>
<dbReference type="PANTHER" id="PTHR30408:SF12">
    <property type="entry name" value="TYPE I RESTRICTION ENZYME MJAVIII SPECIFICITY SUBUNIT"/>
    <property type="match status" value="1"/>
</dbReference>
<dbReference type="GO" id="GO:0009307">
    <property type="term" value="P:DNA restriction-modification system"/>
    <property type="evidence" value="ECO:0007669"/>
    <property type="project" value="UniProtKB-KW"/>
</dbReference>
<evidence type="ECO:0000256" key="2">
    <source>
        <dbReference type="ARBA" id="ARBA00022747"/>
    </source>
</evidence>
<dbReference type="KEGG" id="aori:SD37_05330"/>
<keyword evidence="3" id="KW-0238">DNA-binding</keyword>
<dbReference type="PANTHER" id="PTHR30408">
    <property type="entry name" value="TYPE-1 RESTRICTION ENZYME ECOKI SPECIFICITY PROTEIN"/>
    <property type="match status" value="1"/>
</dbReference>
<dbReference type="InterPro" id="IPR044946">
    <property type="entry name" value="Restrct_endonuc_typeI_TRD_sf"/>
</dbReference>
<keyword evidence="2" id="KW-0680">Restriction system</keyword>
<dbReference type="Pfam" id="PF01420">
    <property type="entry name" value="Methylase_S"/>
    <property type="match status" value="1"/>
</dbReference>
<dbReference type="InterPro" id="IPR052021">
    <property type="entry name" value="Type-I_RS_S_subunit"/>
</dbReference>
<organism evidence="5 6">
    <name type="scientific">Amycolatopsis orientalis</name>
    <name type="common">Nocardia orientalis</name>
    <dbReference type="NCBI Taxonomy" id="31958"/>
    <lineage>
        <taxon>Bacteria</taxon>
        <taxon>Bacillati</taxon>
        <taxon>Actinomycetota</taxon>
        <taxon>Actinomycetes</taxon>
        <taxon>Pseudonocardiales</taxon>
        <taxon>Pseudonocardiaceae</taxon>
        <taxon>Amycolatopsis</taxon>
    </lineage>
</organism>
<dbReference type="InterPro" id="IPR000055">
    <property type="entry name" value="Restrct_endonuc_typeI_TRD"/>
</dbReference>
<protein>
    <recommendedName>
        <fullName evidence="4">Type I restriction modification DNA specificity domain-containing protein</fullName>
    </recommendedName>
</protein>
<reference evidence="5 6" key="1">
    <citation type="journal article" date="2015" name="Genome Announc.">
        <title>Draft Genome Sequence of Norvancomycin-Producing Strain Amycolatopsis orientalis CPCC200066.</title>
        <authorList>
            <person name="Lei X."/>
            <person name="Yuan F."/>
            <person name="Shi Y."/>
            <person name="Li X."/>
            <person name="Wang L."/>
            <person name="Hong B."/>
        </authorList>
    </citation>
    <scope>NUCLEOTIDE SEQUENCE [LARGE SCALE GENOMIC DNA]</scope>
    <source>
        <strain evidence="5 6">B-37</strain>
    </source>
</reference>
<dbReference type="CDD" id="cd17517">
    <property type="entry name" value="RMtype1_S_EcoKI_StySPI-TRD2-CR2_like"/>
    <property type="match status" value="1"/>
</dbReference>
<name>A0A193BSG3_AMYOR</name>
<dbReference type="SUPFAM" id="SSF116734">
    <property type="entry name" value="DNA methylase specificity domain"/>
    <property type="match status" value="2"/>
</dbReference>
<proteinExistence type="inferred from homology"/>
<evidence type="ECO:0000313" key="5">
    <source>
        <dbReference type="EMBL" id="ANN15140.1"/>
    </source>
</evidence>
<dbReference type="Proteomes" id="UP000093695">
    <property type="component" value="Chromosome"/>
</dbReference>
<sequence length="331" mass="36153">MCIGSTIGKVGLATEELATNQQINSIIPGAEIDSEYLYYAATTLSSVVRSRAGEQAVPLVNKSEFSAFEILLPRSDEQCRIASSLRDADDLIAALERMIAKKQAIARGVIQELLTGRTRLPGYSTQWRQARVADLLEFKNGLNKASRYFGSGTPIVNFMDVMNGPIVTARDVGGKVTLTRDEIKRFSARRGDIFFTRTSEVVEEVGTAAALIDYIPHAVFSGFILRGRPRTTEVDSRFLAHLFQLAAVRKQVLSTATYTTRALTNGGSLGRVTVNLPAVEEQSAIADVIADIDHEIGLLRERLAKARDVKLGMARELLTGHTRLPAKECAA</sequence>
<accession>A0A193BSG3</accession>
<dbReference type="STRING" id="31958.SD37_05330"/>
<dbReference type="Gene3D" id="3.90.220.20">
    <property type="entry name" value="DNA methylase specificity domains"/>
    <property type="match status" value="2"/>
</dbReference>
<dbReference type="AlphaFoldDB" id="A0A193BSG3"/>
<dbReference type="REBASE" id="150762">
    <property type="entry name" value="S.Aor66ORF5335P"/>
</dbReference>
<gene>
    <name evidence="5" type="ORF">SD37_05330</name>
</gene>
<dbReference type="Gene3D" id="1.10.287.1120">
    <property type="entry name" value="Bipartite methylase S protein"/>
    <property type="match status" value="1"/>
</dbReference>
<evidence type="ECO:0000256" key="1">
    <source>
        <dbReference type="ARBA" id="ARBA00010923"/>
    </source>
</evidence>
<evidence type="ECO:0000313" key="6">
    <source>
        <dbReference type="Proteomes" id="UP000093695"/>
    </source>
</evidence>
<evidence type="ECO:0000259" key="4">
    <source>
        <dbReference type="Pfam" id="PF01420"/>
    </source>
</evidence>